<dbReference type="InterPro" id="IPR005273">
    <property type="entry name" value="Ura-DNA_glyco_family4"/>
</dbReference>
<evidence type="ECO:0000256" key="10">
    <source>
        <dbReference type="ARBA" id="ARBA00023014"/>
    </source>
</evidence>
<evidence type="ECO:0000256" key="6">
    <source>
        <dbReference type="ARBA" id="ARBA00022723"/>
    </source>
</evidence>
<keyword evidence="10" id="KW-0411">Iron-sulfur</keyword>
<keyword evidence="9" id="KW-0408">Iron</keyword>
<keyword evidence="8" id="KW-0378">Hydrolase</keyword>
<evidence type="ECO:0000259" key="13">
    <source>
        <dbReference type="SMART" id="SM00986"/>
    </source>
</evidence>
<evidence type="ECO:0000256" key="11">
    <source>
        <dbReference type="ARBA" id="ARBA00023204"/>
    </source>
</evidence>
<evidence type="ECO:0000313" key="14">
    <source>
        <dbReference type="EMBL" id="MCA9757681.1"/>
    </source>
</evidence>
<reference evidence="14" key="1">
    <citation type="submission" date="2020-04" db="EMBL/GenBank/DDBJ databases">
        <authorList>
            <person name="Zhang T."/>
        </authorList>
    </citation>
    <scope>NUCLEOTIDE SEQUENCE</scope>
    <source>
        <strain evidence="14">HKST-UBA02</strain>
    </source>
</reference>
<dbReference type="EMBL" id="JAGQHS010000112">
    <property type="protein sequence ID" value="MCA9757681.1"/>
    <property type="molecule type" value="Genomic_DNA"/>
</dbReference>
<comment type="similarity">
    <text evidence="2">Belongs to the uracil-DNA glycosylase (UDG) superfamily. Type 4 (UDGa) family.</text>
</comment>
<dbReference type="InterPro" id="IPR036895">
    <property type="entry name" value="Uracil-DNA_glycosylase-like_sf"/>
</dbReference>
<dbReference type="GO" id="GO:0046872">
    <property type="term" value="F:metal ion binding"/>
    <property type="evidence" value="ECO:0007669"/>
    <property type="project" value="UniProtKB-KW"/>
</dbReference>
<dbReference type="Proteomes" id="UP000739538">
    <property type="component" value="Unassembled WGS sequence"/>
</dbReference>
<sequence>MTAERPEPRPFDVDSFTRDDVIREVARLAALDHRRGIHYWFDAELTESLRDLALGASPSAKQPAARNAPATPDSTPPRPAARPGGSASTPARPTARPGASASTPAPPASSQPSDATAKAPRNPKVPNWGAPPLATGRDADWAERLAALDRRAQACTSCQLCESRNKVVFGVGSSAVPLVFIGEAPGADEDRQGYPFVGRAGQLLDKIIQAIGLERDEIYICNVLKCRPPGNRNPAPDEIAQCTPFLQEQLAILQPKVICTLGLFASQFLLDSQLPIGRLRGQIAAYRGIPVIPTYHPAALLRNPSLKAAVWDDVQLVRRTLDR</sequence>
<dbReference type="GO" id="GO:0051539">
    <property type="term" value="F:4 iron, 4 sulfur cluster binding"/>
    <property type="evidence" value="ECO:0007669"/>
    <property type="project" value="UniProtKB-KW"/>
</dbReference>
<dbReference type="InterPro" id="IPR051536">
    <property type="entry name" value="UDG_Type-4/5"/>
</dbReference>
<dbReference type="NCBIfam" id="TIGR00758">
    <property type="entry name" value="UDG_fam4"/>
    <property type="match status" value="1"/>
</dbReference>
<dbReference type="AlphaFoldDB" id="A0A956NFV5"/>
<keyword evidence="7" id="KW-0227">DNA damage</keyword>
<evidence type="ECO:0000313" key="15">
    <source>
        <dbReference type="Proteomes" id="UP000739538"/>
    </source>
</evidence>
<evidence type="ECO:0000256" key="3">
    <source>
        <dbReference type="ARBA" id="ARBA00012030"/>
    </source>
</evidence>
<dbReference type="InterPro" id="IPR005122">
    <property type="entry name" value="Uracil-DNA_glycosylase-like"/>
</dbReference>
<keyword evidence="5" id="KW-0004">4Fe-4S</keyword>
<dbReference type="Pfam" id="PF03167">
    <property type="entry name" value="UDG"/>
    <property type="match status" value="1"/>
</dbReference>
<feature type="compositionally biased region" description="Low complexity" evidence="12">
    <location>
        <begin position="81"/>
        <end position="103"/>
    </location>
</feature>
<name>A0A956NFV5_UNCEI</name>
<dbReference type="SUPFAM" id="SSF52141">
    <property type="entry name" value="Uracil-DNA glycosylase-like"/>
    <property type="match status" value="1"/>
</dbReference>
<evidence type="ECO:0000256" key="8">
    <source>
        <dbReference type="ARBA" id="ARBA00022801"/>
    </source>
</evidence>
<evidence type="ECO:0000256" key="5">
    <source>
        <dbReference type="ARBA" id="ARBA00022485"/>
    </source>
</evidence>
<organism evidence="14 15">
    <name type="scientific">Eiseniibacteriota bacterium</name>
    <dbReference type="NCBI Taxonomy" id="2212470"/>
    <lineage>
        <taxon>Bacteria</taxon>
        <taxon>Candidatus Eiseniibacteriota</taxon>
    </lineage>
</organism>
<accession>A0A956NFV5</accession>
<dbReference type="SMART" id="SM00987">
    <property type="entry name" value="UreE_C"/>
    <property type="match status" value="1"/>
</dbReference>
<dbReference type="PANTHER" id="PTHR33693">
    <property type="entry name" value="TYPE-5 URACIL-DNA GLYCOSYLASE"/>
    <property type="match status" value="1"/>
</dbReference>
<keyword evidence="11" id="KW-0234">DNA repair</keyword>
<dbReference type="GO" id="GO:0006281">
    <property type="term" value="P:DNA repair"/>
    <property type="evidence" value="ECO:0007669"/>
    <property type="project" value="UniProtKB-KW"/>
</dbReference>
<dbReference type="CDD" id="cd10030">
    <property type="entry name" value="UDG-F4_TTUDGA_SPO1dp_like"/>
    <property type="match status" value="1"/>
</dbReference>
<proteinExistence type="inferred from homology"/>
<protein>
    <recommendedName>
        <fullName evidence="4">Type-4 uracil-DNA glycosylase</fullName>
        <ecNumber evidence="3">3.2.2.27</ecNumber>
    </recommendedName>
</protein>
<evidence type="ECO:0000256" key="4">
    <source>
        <dbReference type="ARBA" id="ARBA00019403"/>
    </source>
</evidence>
<dbReference type="SMART" id="SM00986">
    <property type="entry name" value="UDG"/>
    <property type="match status" value="1"/>
</dbReference>
<gene>
    <name evidence="14" type="ORF">KDA27_17910</name>
</gene>
<dbReference type="PANTHER" id="PTHR33693:SF1">
    <property type="entry name" value="TYPE-4 URACIL-DNA GLYCOSYLASE"/>
    <property type="match status" value="1"/>
</dbReference>
<feature type="domain" description="Uracil-DNA glycosylase-like" evidence="13">
    <location>
        <begin position="169"/>
        <end position="315"/>
    </location>
</feature>
<dbReference type="Gene3D" id="3.40.470.10">
    <property type="entry name" value="Uracil-DNA glycosylase-like domain"/>
    <property type="match status" value="1"/>
</dbReference>
<keyword evidence="6" id="KW-0479">Metal-binding</keyword>
<evidence type="ECO:0000256" key="9">
    <source>
        <dbReference type="ARBA" id="ARBA00023004"/>
    </source>
</evidence>
<comment type="catalytic activity">
    <reaction evidence="1">
        <text>Hydrolyzes single-stranded DNA or mismatched double-stranded DNA and polynucleotides, releasing free uracil.</text>
        <dbReference type="EC" id="3.2.2.27"/>
    </reaction>
</comment>
<reference evidence="14" key="2">
    <citation type="journal article" date="2021" name="Microbiome">
        <title>Successional dynamics and alternative stable states in a saline activated sludge microbial community over 9 years.</title>
        <authorList>
            <person name="Wang Y."/>
            <person name="Ye J."/>
            <person name="Ju F."/>
            <person name="Liu L."/>
            <person name="Boyd J.A."/>
            <person name="Deng Y."/>
            <person name="Parks D.H."/>
            <person name="Jiang X."/>
            <person name="Yin X."/>
            <person name="Woodcroft B.J."/>
            <person name="Tyson G.W."/>
            <person name="Hugenholtz P."/>
            <person name="Polz M.F."/>
            <person name="Zhang T."/>
        </authorList>
    </citation>
    <scope>NUCLEOTIDE SEQUENCE</scope>
    <source>
        <strain evidence="14">HKST-UBA02</strain>
    </source>
</reference>
<evidence type="ECO:0000256" key="1">
    <source>
        <dbReference type="ARBA" id="ARBA00001400"/>
    </source>
</evidence>
<dbReference type="EC" id="3.2.2.27" evidence="3"/>
<feature type="region of interest" description="Disordered" evidence="12">
    <location>
        <begin position="56"/>
        <end position="136"/>
    </location>
</feature>
<comment type="caution">
    <text evidence="14">The sequence shown here is derived from an EMBL/GenBank/DDBJ whole genome shotgun (WGS) entry which is preliminary data.</text>
</comment>
<evidence type="ECO:0000256" key="12">
    <source>
        <dbReference type="SAM" id="MobiDB-lite"/>
    </source>
</evidence>
<evidence type="ECO:0000256" key="7">
    <source>
        <dbReference type="ARBA" id="ARBA00022763"/>
    </source>
</evidence>
<dbReference type="GO" id="GO:0004844">
    <property type="term" value="F:uracil DNA N-glycosylase activity"/>
    <property type="evidence" value="ECO:0007669"/>
    <property type="project" value="UniProtKB-EC"/>
</dbReference>
<evidence type="ECO:0000256" key="2">
    <source>
        <dbReference type="ARBA" id="ARBA00006521"/>
    </source>
</evidence>